<feature type="domain" description="TssC1 C-terminal" evidence="2">
    <location>
        <begin position="385"/>
        <end position="495"/>
    </location>
</feature>
<dbReference type="InterPro" id="IPR010269">
    <property type="entry name" value="T6SS_TssC-like"/>
</dbReference>
<evidence type="ECO:0000313" key="3">
    <source>
        <dbReference type="EMBL" id="ERL52047.1"/>
    </source>
</evidence>
<feature type="domain" description="TssC1 N-terminal" evidence="1">
    <location>
        <begin position="74"/>
        <end position="375"/>
    </location>
</feature>
<organism evidence="3 4">
    <name type="scientific">Halomonas huangheensis</name>
    <dbReference type="NCBI Taxonomy" id="1178482"/>
    <lineage>
        <taxon>Bacteria</taxon>
        <taxon>Pseudomonadati</taxon>
        <taxon>Pseudomonadota</taxon>
        <taxon>Gammaproteobacteria</taxon>
        <taxon>Oceanospirillales</taxon>
        <taxon>Halomonadaceae</taxon>
        <taxon>Halomonas</taxon>
    </lineage>
</organism>
<dbReference type="Pfam" id="PF05943">
    <property type="entry name" value="VipB"/>
    <property type="match status" value="1"/>
</dbReference>
<comment type="caution">
    <text evidence="3">The sequence shown here is derived from an EMBL/GenBank/DDBJ whole genome shotgun (WGS) entry which is preliminary data.</text>
</comment>
<accession>W1N8Z6</accession>
<evidence type="ECO:0000259" key="1">
    <source>
        <dbReference type="Pfam" id="PF05943"/>
    </source>
</evidence>
<proteinExistence type="predicted"/>
<dbReference type="NCBIfam" id="TIGR03355">
    <property type="entry name" value="VI_chp_2"/>
    <property type="match status" value="1"/>
</dbReference>
<dbReference type="InterPro" id="IPR044032">
    <property type="entry name" value="TssC1_C"/>
</dbReference>
<reference evidence="3 4" key="1">
    <citation type="submission" date="2013-08" db="EMBL/GenBank/DDBJ databases">
        <title>draft genome of Halomonas huanghegensis, strain BJGMM-B45T.</title>
        <authorList>
            <person name="Miao C."/>
            <person name="Wan Y."/>
            <person name="Jin W."/>
        </authorList>
    </citation>
    <scope>NUCLEOTIDE SEQUENCE [LARGE SCALE GENOMIC DNA]</scope>
    <source>
        <strain evidence="3 4">BJGMM-B45</strain>
    </source>
</reference>
<dbReference type="Pfam" id="PF18945">
    <property type="entry name" value="VipB_2"/>
    <property type="match status" value="1"/>
</dbReference>
<dbReference type="InterPro" id="IPR044031">
    <property type="entry name" value="TssC1_N"/>
</dbReference>
<evidence type="ECO:0000259" key="2">
    <source>
        <dbReference type="Pfam" id="PF18945"/>
    </source>
</evidence>
<sequence>MSEKNTEAQSAATQEAQETVFAPQSSLLDSIISESRVARSESERTRARDLIEELVAQVLEGEVLPSKDLIAVLDSRIAEIDAMLSEQMNEIMHASEFQQLESSWRGLKYLVDQSETGSNMKIQVLNATRKDLVRDMKSATEFDQSALFKKVYEEEYGTFGGAPFGMLIGDYEFSRSPEDIYLLEQISHVAAAAHAPFISASSPELFGWDSFTEMSGPRDLSKIFDTVEYAKWKSFRSSEDARYVGLTLPHVLGRLPYGPDTDPVEEFNFVENVDGREHNKYLWMNAAYALGARVTDAFSNYGWCVAIRGVEGGGLVEDLPTHTFQTDDGEVALKCPTEIAITDRREKELADLGFIPLVHCKGTDYAAFFGVQSSQKQKHYNTDVANANARLSAQLQYIFATSRIAHYMKAIMRDKVGSFASRTSVERYLNDWLSQYVLLDDNASQEAKAQYPLREARVEVAEVPGKPGVYKAVTFLRPHYQLDELTASLRLVAELPQSTRKS</sequence>
<dbReference type="RefSeq" id="WP_021817879.1">
    <property type="nucleotide sequence ID" value="NZ_AVBC01000019.1"/>
</dbReference>
<keyword evidence="4" id="KW-1185">Reference proteome</keyword>
<dbReference type="PANTHER" id="PTHR35565">
    <property type="entry name" value="CYTOPLASMIC PROTEIN-RELATED"/>
    <property type="match status" value="1"/>
</dbReference>
<dbReference type="eggNOG" id="COG3517">
    <property type="taxonomic scope" value="Bacteria"/>
</dbReference>
<dbReference type="PANTHER" id="PTHR35565:SF3">
    <property type="entry name" value="TYPE VI SECRETION SYSTEM SHEATH PROTEIN TSSC1"/>
    <property type="match status" value="1"/>
</dbReference>
<dbReference type="EMBL" id="AVBC01000019">
    <property type="protein sequence ID" value="ERL52047.1"/>
    <property type="molecule type" value="Genomic_DNA"/>
</dbReference>
<name>W1N8Z6_9GAMM</name>
<dbReference type="PATRIC" id="fig|1178482.3.peg.913"/>
<dbReference type="STRING" id="1178482.AR456_18220"/>
<evidence type="ECO:0000313" key="4">
    <source>
        <dbReference type="Proteomes" id="UP000019113"/>
    </source>
</evidence>
<gene>
    <name evidence="3" type="ORF">BJB45_08780</name>
</gene>
<dbReference type="AlphaFoldDB" id="W1N8Z6"/>
<protein>
    <submittedName>
        <fullName evidence="3">EvpB family type VI secretion protein</fullName>
    </submittedName>
</protein>
<dbReference type="KEGG" id="hhu:AR456_18220"/>
<dbReference type="OrthoDB" id="9764000at2"/>
<dbReference type="Proteomes" id="UP000019113">
    <property type="component" value="Unassembled WGS sequence"/>
</dbReference>